<keyword evidence="3" id="KW-0812">Transmembrane</keyword>
<accession>A0A9D2K581</accession>
<keyword evidence="1" id="KW-0175">Coiled coil</keyword>
<reference evidence="4" key="1">
    <citation type="journal article" date="2021" name="PeerJ">
        <title>Extensive microbial diversity within the chicken gut microbiome revealed by metagenomics and culture.</title>
        <authorList>
            <person name="Gilroy R."/>
            <person name="Ravi A."/>
            <person name="Getino M."/>
            <person name="Pursley I."/>
            <person name="Horton D.L."/>
            <person name="Alikhan N.F."/>
            <person name="Baker D."/>
            <person name="Gharbi K."/>
            <person name="Hall N."/>
            <person name="Watson M."/>
            <person name="Adriaenssens E.M."/>
            <person name="Foster-Nyarko E."/>
            <person name="Jarju S."/>
            <person name="Secka A."/>
            <person name="Antonio M."/>
            <person name="Oren A."/>
            <person name="Chaudhuri R.R."/>
            <person name="La Ragione R."/>
            <person name="Hildebrand F."/>
            <person name="Pallen M.J."/>
        </authorList>
    </citation>
    <scope>NUCLEOTIDE SEQUENCE</scope>
    <source>
        <strain evidence="4">ChiBcec1-1093</strain>
    </source>
</reference>
<feature type="region of interest" description="Disordered" evidence="2">
    <location>
        <begin position="1"/>
        <end position="41"/>
    </location>
</feature>
<organism evidence="4 5">
    <name type="scientific">Candidatus Lachnoclostridium stercorigallinarum</name>
    <dbReference type="NCBI Taxonomy" id="2838634"/>
    <lineage>
        <taxon>Bacteria</taxon>
        <taxon>Bacillati</taxon>
        <taxon>Bacillota</taxon>
        <taxon>Clostridia</taxon>
        <taxon>Lachnospirales</taxon>
        <taxon>Lachnospiraceae</taxon>
    </lineage>
</organism>
<feature type="coiled-coil region" evidence="1">
    <location>
        <begin position="86"/>
        <end position="113"/>
    </location>
</feature>
<dbReference type="InterPro" id="IPR007060">
    <property type="entry name" value="FtsL/DivIC"/>
</dbReference>
<feature type="transmembrane region" description="Helical" evidence="3">
    <location>
        <begin position="59"/>
        <end position="80"/>
    </location>
</feature>
<dbReference type="AlphaFoldDB" id="A0A9D2K581"/>
<evidence type="ECO:0000313" key="4">
    <source>
        <dbReference type="EMBL" id="HIZ79610.1"/>
    </source>
</evidence>
<keyword evidence="3" id="KW-1133">Transmembrane helix</keyword>
<protein>
    <submittedName>
        <fullName evidence="4">Septum formation initiator family protein</fullName>
    </submittedName>
</protein>
<dbReference type="Pfam" id="PF04977">
    <property type="entry name" value="DivIC"/>
    <property type="match status" value="1"/>
</dbReference>
<gene>
    <name evidence="4" type="ORF">IAA17_07470</name>
</gene>
<evidence type="ECO:0000256" key="1">
    <source>
        <dbReference type="SAM" id="Coils"/>
    </source>
</evidence>
<dbReference type="EMBL" id="DXBC01000118">
    <property type="protein sequence ID" value="HIZ79610.1"/>
    <property type="molecule type" value="Genomic_DNA"/>
</dbReference>
<proteinExistence type="predicted"/>
<reference evidence="4" key="2">
    <citation type="submission" date="2021-04" db="EMBL/GenBank/DDBJ databases">
        <authorList>
            <person name="Gilroy R."/>
        </authorList>
    </citation>
    <scope>NUCLEOTIDE SEQUENCE</scope>
    <source>
        <strain evidence="4">ChiBcec1-1093</strain>
    </source>
</reference>
<keyword evidence="3" id="KW-0472">Membrane</keyword>
<feature type="compositionally biased region" description="Basic and acidic residues" evidence="2">
    <location>
        <begin position="18"/>
        <end position="38"/>
    </location>
</feature>
<sequence>MAARRAPQRMTEYVDGNTVRRAEPARGPQRQEKRRRQESTPYLKEQIRRNQERALTMDLPYVMMLSAAAVCALGICVSYLHQQSAMQARLAHIETLEQQLENQRAENDTLETRINTSVNLDYIYKVATEELGMVYAGKDQVLLYDQTESEYIRQNEDIPNYN</sequence>
<evidence type="ECO:0000313" key="5">
    <source>
        <dbReference type="Proteomes" id="UP000824101"/>
    </source>
</evidence>
<evidence type="ECO:0000256" key="2">
    <source>
        <dbReference type="SAM" id="MobiDB-lite"/>
    </source>
</evidence>
<comment type="caution">
    <text evidence="4">The sequence shown here is derived from an EMBL/GenBank/DDBJ whole genome shotgun (WGS) entry which is preliminary data.</text>
</comment>
<dbReference type="Proteomes" id="UP000824101">
    <property type="component" value="Unassembled WGS sequence"/>
</dbReference>
<name>A0A9D2K581_9FIRM</name>
<evidence type="ECO:0000256" key="3">
    <source>
        <dbReference type="SAM" id="Phobius"/>
    </source>
</evidence>